<proteinExistence type="predicted"/>
<dbReference type="InterPro" id="IPR013717">
    <property type="entry name" value="PIG-P"/>
</dbReference>
<evidence type="ECO:0000256" key="5">
    <source>
        <dbReference type="SAM" id="Phobius"/>
    </source>
</evidence>
<dbReference type="GO" id="GO:0006506">
    <property type="term" value="P:GPI anchor biosynthetic process"/>
    <property type="evidence" value="ECO:0007669"/>
    <property type="project" value="TreeGrafter"/>
</dbReference>
<organism evidence="7">
    <name type="scientific">Polytomella parva</name>
    <dbReference type="NCBI Taxonomy" id="51329"/>
    <lineage>
        <taxon>Eukaryota</taxon>
        <taxon>Viridiplantae</taxon>
        <taxon>Chlorophyta</taxon>
        <taxon>core chlorophytes</taxon>
        <taxon>Chlorophyceae</taxon>
        <taxon>CS clade</taxon>
        <taxon>Chlamydomonadales</taxon>
        <taxon>Chlamydomonadaceae</taxon>
        <taxon>Polytomella</taxon>
    </lineage>
</organism>
<dbReference type="PANTHER" id="PTHR46346">
    <property type="entry name" value="PHOSPHATIDYLINOSITOL N-ACETYLGLUCOSAMINYLTRANSFERASE SUBUNIT P"/>
    <property type="match status" value="1"/>
</dbReference>
<dbReference type="InterPro" id="IPR052263">
    <property type="entry name" value="GPI_Anchor_Biosynth"/>
</dbReference>
<evidence type="ECO:0000256" key="2">
    <source>
        <dbReference type="ARBA" id="ARBA00022692"/>
    </source>
</evidence>
<feature type="transmembrane region" description="Helical" evidence="5">
    <location>
        <begin position="21"/>
        <end position="46"/>
    </location>
</feature>
<accession>A0A7S0V806</accession>
<evidence type="ECO:0000256" key="3">
    <source>
        <dbReference type="ARBA" id="ARBA00022989"/>
    </source>
</evidence>
<evidence type="ECO:0000259" key="6">
    <source>
        <dbReference type="Pfam" id="PF08510"/>
    </source>
</evidence>
<sequence length="144" mass="16331">MTKKVLRMFNSQDTILVEEDASGIVGVYSFVGHVATKIVFVVFLVWSLTPERALQSWGFTYYPLKYWAIAFPAWLVISIFLFFVGYESFNLMSVKSMNSRSNFKDRNPKSPSSVGLESYKKGTDVTIPPLCHIPASIVNDVLYQ</sequence>
<name>A0A7S0V806_9CHLO</name>
<feature type="domain" description="PIG-P" evidence="6">
    <location>
        <begin position="27"/>
        <end position="143"/>
    </location>
</feature>
<keyword evidence="2 5" id="KW-0812">Transmembrane</keyword>
<dbReference type="GO" id="GO:0005783">
    <property type="term" value="C:endoplasmic reticulum"/>
    <property type="evidence" value="ECO:0007669"/>
    <property type="project" value="TreeGrafter"/>
</dbReference>
<protein>
    <recommendedName>
        <fullName evidence="6">PIG-P domain-containing protein</fullName>
    </recommendedName>
</protein>
<dbReference type="PANTHER" id="PTHR46346:SF1">
    <property type="entry name" value="PHOSPHATIDYLINOSITOL N-ACETYLGLUCOSAMINYLTRANSFERASE SUBUNIT P"/>
    <property type="match status" value="1"/>
</dbReference>
<evidence type="ECO:0000313" key="7">
    <source>
        <dbReference type="EMBL" id="CAD8779758.1"/>
    </source>
</evidence>
<reference evidence="7" key="1">
    <citation type="submission" date="2021-01" db="EMBL/GenBank/DDBJ databases">
        <authorList>
            <person name="Corre E."/>
            <person name="Pelletier E."/>
            <person name="Niang G."/>
            <person name="Scheremetjew M."/>
            <person name="Finn R."/>
            <person name="Kale V."/>
            <person name="Holt S."/>
            <person name="Cochrane G."/>
            <person name="Meng A."/>
            <person name="Brown T."/>
            <person name="Cohen L."/>
        </authorList>
    </citation>
    <scope>NUCLEOTIDE SEQUENCE</scope>
    <source>
        <strain evidence="7">SAG 63-3</strain>
    </source>
</reference>
<dbReference type="EMBL" id="HBFM01022270">
    <property type="protein sequence ID" value="CAD8779758.1"/>
    <property type="molecule type" value="Transcribed_RNA"/>
</dbReference>
<evidence type="ECO:0000256" key="1">
    <source>
        <dbReference type="ARBA" id="ARBA00004141"/>
    </source>
</evidence>
<comment type="subcellular location">
    <subcellularLocation>
        <location evidence="1">Membrane</location>
        <topology evidence="1">Multi-pass membrane protein</topology>
    </subcellularLocation>
</comment>
<keyword evidence="4 5" id="KW-0472">Membrane</keyword>
<gene>
    <name evidence="7" type="ORF">PPAR00522_LOCUS14472</name>
</gene>
<feature type="transmembrane region" description="Helical" evidence="5">
    <location>
        <begin position="66"/>
        <end position="86"/>
    </location>
</feature>
<dbReference type="AlphaFoldDB" id="A0A7S0V806"/>
<keyword evidence="3 5" id="KW-1133">Transmembrane helix</keyword>
<dbReference type="Pfam" id="PF08510">
    <property type="entry name" value="PIG-P"/>
    <property type="match status" value="1"/>
</dbReference>
<dbReference type="GO" id="GO:0016020">
    <property type="term" value="C:membrane"/>
    <property type="evidence" value="ECO:0007669"/>
    <property type="project" value="UniProtKB-SubCell"/>
</dbReference>
<evidence type="ECO:0000256" key="4">
    <source>
        <dbReference type="ARBA" id="ARBA00023136"/>
    </source>
</evidence>